<dbReference type="RefSeq" id="XP_051359783.1">
    <property type="nucleotide sequence ID" value="XM_051509208.1"/>
</dbReference>
<reference evidence="19" key="1">
    <citation type="journal article" date="2021" name="J Fungi (Basel)">
        <title>Genomic and Metabolomic Analyses of the Marine Fungus Emericellopsis cladophorae: Insights into Saltwater Adaptability Mechanisms and Its Biosynthetic Potential.</title>
        <authorList>
            <person name="Goncalves M.F.M."/>
            <person name="Hilario S."/>
            <person name="Van de Peer Y."/>
            <person name="Esteves A.C."/>
            <person name="Alves A."/>
        </authorList>
    </citation>
    <scope>NUCLEOTIDE SEQUENCE</scope>
    <source>
        <strain evidence="19">MUM 19.33</strain>
    </source>
</reference>
<keyword evidence="5" id="KW-0964">Secreted</keyword>
<keyword evidence="6 15" id="KW-0349">Heme</keyword>
<dbReference type="EMBL" id="JAGIXG020000056">
    <property type="protein sequence ID" value="KAI6778927.1"/>
    <property type="molecule type" value="Genomic_DNA"/>
</dbReference>
<accession>A0A9Q0BB54</accession>
<evidence type="ECO:0000256" key="11">
    <source>
        <dbReference type="ARBA" id="ARBA00023136"/>
    </source>
</evidence>
<evidence type="ECO:0000256" key="5">
    <source>
        <dbReference type="ARBA" id="ARBA00022525"/>
    </source>
</evidence>
<evidence type="ECO:0000256" key="10">
    <source>
        <dbReference type="ARBA" id="ARBA00023004"/>
    </source>
</evidence>
<dbReference type="SMART" id="SM00747">
    <property type="entry name" value="CFEM"/>
    <property type="match status" value="1"/>
</dbReference>
<evidence type="ECO:0000256" key="2">
    <source>
        <dbReference type="ARBA" id="ARBA00004613"/>
    </source>
</evidence>
<gene>
    <name evidence="19" type="ORF">J7T54_003863</name>
</gene>
<evidence type="ECO:0000256" key="3">
    <source>
        <dbReference type="ARBA" id="ARBA00010031"/>
    </source>
</evidence>
<evidence type="ECO:0000313" key="19">
    <source>
        <dbReference type="EMBL" id="KAI6778927.1"/>
    </source>
</evidence>
<dbReference type="AlphaFoldDB" id="A0A9Q0BB54"/>
<evidence type="ECO:0000256" key="13">
    <source>
        <dbReference type="ARBA" id="ARBA00023180"/>
    </source>
</evidence>
<feature type="signal peptide" evidence="17">
    <location>
        <begin position="1"/>
        <end position="17"/>
    </location>
</feature>
<evidence type="ECO:0000256" key="1">
    <source>
        <dbReference type="ARBA" id="ARBA00004609"/>
    </source>
</evidence>
<evidence type="ECO:0000256" key="8">
    <source>
        <dbReference type="ARBA" id="ARBA00022723"/>
    </source>
</evidence>
<evidence type="ECO:0000256" key="9">
    <source>
        <dbReference type="ARBA" id="ARBA00022729"/>
    </source>
</evidence>
<feature type="chain" id="PRO_5040162639" description="CFEM domain-containing protein" evidence="17">
    <location>
        <begin position="18"/>
        <end position="183"/>
    </location>
</feature>
<evidence type="ECO:0000256" key="15">
    <source>
        <dbReference type="PROSITE-ProRule" id="PRU01356"/>
    </source>
</evidence>
<keyword evidence="14" id="KW-0449">Lipoprotein</keyword>
<feature type="compositionally biased region" description="Acidic residues" evidence="16">
    <location>
        <begin position="150"/>
        <end position="160"/>
    </location>
</feature>
<evidence type="ECO:0000256" key="14">
    <source>
        <dbReference type="ARBA" id="ARBA00023288"/>
    </source>
</evidence>
<keyword evidence="12" id="KW-1015">Disulfide bond</keyword>
<dbReference type="InterPro" id="IPR008427">
    <property type="entry name" value="Extracellular_membr_CFEM_dom"/>
</dbReference>
<evidence type="ECO:0000256" key="17">
    <source>
        <dbReference type="SAM" id="SignalP"/>
    </source>
</evidence>
<dbReference type="OrthoDB" id="3767534at2759"/>
<evidence type="ECO:0000256" key="6">
    <source>
        <dbReference type="ARBA" id="ARBA00022617"/>
    </source>
</evidence>
<reference evidence="19" key="2">
    <citation type="submission" date="2022-07" db="EMBL/GenBank/DDBJ databases">
        <authorList>
            <person name="Goncalves M.F.M."/>
            <person name="Hilario S."/>
            <person name="Van De Peer Y."/>
            <person name="Esteves A.C."/>
            <person name="Alves A."/>
        </authorList>
    </citation>
    <scope>NUCLEOTIDE SEQUENCE</scope>
    <source>
        <strain evidence="19">MUM 19.33</strain>
    </source>
</reference>
<comment type="caution">
    <text evidence="15">Lacks conserved residue(s) required for the propagation of feature annotation.</text>
</comment>
<evidence type="ECO:0000256" key="4">
    <source>
        <dbReference type="ARBA" id="ARBA00022475"/>
    </source>
</evidence>
<evidence type="ECO:0000256" key="16">
    <source>
        <dbReference type="SAM" id="MobiDB-lite"/>
    </source>
</evidence>
<keyword evidence="7" id="KW-0336">GPI-anchor</keyword>
<keyword evidence="10 15" id="KW-0408">Iron</keyword>
<keyword evidence="4" id="KW-1003">Cell membrane</keyword>
<evidence type="ECO:0000256" key="12">
    <source>
        <dbReference type="ARBA" id="ARBA00023157"/>
    </source>
</evidence>
<name>A0A9Q0BB54_9HYPO</name>
<dbReference type="GO" id="GO:0005576">
    <property type="term" value="C:extracellular region"/>
    <property type="evidence" value="ECO:0007669"/>
    <property type="project" value="UniProtKB-SubCell"/>
</dbReference>
<dbReference type="GO" id="GO:0098552">
    <property type="term" value="C:side of membrane"/>
    <property type="evidence" value="ECO:0007669"/>
    <property type="project" value="UniProtKB-KW"/>
</dbReference>
<sequence length="183" mass="18516">MYKSTAILALVAGVVQAQSLPDIPSCAIQCLSTAAPDAGCSGITDFECLCGSIEEIMQSSSDCFTSECDSSELESAQSAASEFCANLVGTTPGSMTMPMTSTVAETTVTNPVTVTTPTTPMMSDMTETDIMVTTETDSDGNPTATRTEESDATGTDDEGNNDSGVGKPVAGLVAAGLAVLAAL</sequence>
<protein>
    <recommendedName>
        <fullName evidence="18">CFEM domain-containing protein</fullName>
    </recommendedName>
</protein>
<evidence type="ECO:0000313" key="20">
    <source>
        <dbReference type="Proteomes" id="UP001055219"/>
    </source>
</evidence>
<feature type="region of interest" description="Disordered" evidence="16">
    <location>
        <begin position="134"/>
        <end position="166"/>
    </location>
</feature>
<dbReference type="PANTHER" id="PTHR37928:SF2">
    <property type="entry name" value="GPI ANCHORED CFEM DOMAIN PROTEIN (AFU_ORTHOLOGUE AFUA_6G10580)"/>
    <property type="match status" value="1"/>
</dbReference>
<keyword evidence="13" id="KW-0325">Glycoprotein</keyword>
<comment type="similarity">
    <text evidence="3">Belongs to the RBT5 family.</text>
</comment>
<dbReference type="GO" id="GO:0005886">
    <property type="term" value="C:plasma membrane"/>
    <property type="evidence" value="ECO:0007669"/>
    <property type="project" value="UniProtKB-SubCell"/>
</dbReference>
<organism evidence="19 20">
    <name type="scientific">Emericellopsis cladophorae</name>
    <dbReference type="NCBI Taxonomy" id="2686198"/>
    <lineage>
        <taxon>Eukaryota</taxon>
        <taxon>Fungi</taxon>
        <taxon>Dikarya</taxon>
        <taxon>Ascomycota</taxon>
        <taxon>Pezizomycotina</taxon>
        <taxon>Sordariomycetes</taxon>
        <taxon>Hypocreomycetidae</taxon>
        <taxon>Hypocreales</taxon>
        <taxon>Bionectriaceae</taxon>
        <taxon>Emericellopsis</taxon>
    </lineage>
</organism>
<keyword evidence="11" id="KW-0472">Membrane</keyword>
<dbReference type="InterPro" id="IPR051735">
    <property type="entry name" value="CFEM_domain"/>
</dbReference>
<keyword evidence="8 15" id="KW-0479">Metal-binding</keyword>
<dbReference type="Pfam" id="PF05730">
    <property type="entry name" value="CFEM"/>
    <property type="match status" value="1"/>
</dbReference>
<proteinExistence type="inferred from homology"/>
<dbReference type="GeneID" id="75830355"/>
<keyword evidence="20" id="KW-1185">Reference proteome</keyword>
<keyword evidence="9 17" id="KW-0732">Signal</keyword>
<comment type="subcellular location">
    <subcellularLocation>
        <location evidence="1">Cell membrane</location>
        <topology evidence="1">Lipid-anchor</topology>
        <topology evidence="1">GPI-anchor</topology>
    </subcellularLocation>
    <subcellularLocation>
        <location evidence="2">Secreted</location>
    </subcellularLocation>
</comment>
<feature type="domain" description="CFEM" evidence="18">
    <location>
        <begin position="1"/>
        <end position="111"/>
    </location>
</feature>
<evidence type="ECO:0000256" key="7">
    <source>
        <dbReference type="ARBA" id="ARBA00022622"/>
    </source>
</evidence>
<evidence type="ECO:0000259" key="18">
    <source>
        <dbReference type="PROSITE" id="PS52012"/>
    </source>
</evidence>
<dbReference type="GO" id="GO:0046872">
    <property type="term" value="F:metal ion binding"/>
    <property type="evidence" value="ECO:0007669"/>
    <property type="project" value="UniProtKB-UniRule"/>
</dbReference>
<dbReference type="Proteomes" id="UP001055219">
    <property type="component" value="Unassembled WGS sequence"/>
</dbReference>
<dbReference type="PROSITE" id="PS52012">
    <property type="entry name" value="CFEM"/>
    <property type="match status" value="1"/>
</dbReference>
<feature type="binding site" description="axial binding residue" evidence="15">
    <location>
        <position position="45"/>
    </location>
    <ligand>
        <name>heme</name>
        <dbReference type="ChEBI" id="CHEBI:30413"/>
    </ligand>
    <ligandPart>
        <name>Fe</name>
        <dbReference type="ChEBI" id="CHEBI:18248"/>
    </ligandPart>
</feature>
<feature type="compositionally biased region" description="Polar residues" evidence="16">
    <location>
        <begin position="134"/>
        <end position="145"/>
    </location>
</feature>
<comment type="caution">
    <text evidence="19">The sequence shown here is derived from an EMBL/GenBank/DDBJ whole genome shotgun (WGS) entry which is preliminary data.</text>
</comment>
<dbReference type="PANTHER" id="PTHR37928">
    <property type="entry name" value="CFEM DOMAIN PROTEIN (AFU_ORTHOLOGUE AFUA_6G14090)"/>
    <property type="match status" value="1"/>
</dbReference>